<dbReference type="InterPro" id="IPR053820">
    <property type="entry name" value="MSL3_chromo-like"/>
</dbReference>
<dbReference type="InterPro" id="IPR038217">
    <property type="entry name" value="MRG_C_sf"/>
</dbReference>
<dbReference type="InterPro" id="IPR026541">
    <property type="entry name" value="MRG_dom"/>
</dbReference>
<dbReference type="GO" id="GO:0006325">
    <property type="term" value="P:chromatin organization"/>
    <property type="evidence" value="ECO:0007669"/>
    <property type="project" value="UniProtKB-KW"/>
</dbReference>
<evidence type="ECO:0000313" key="8">
    <source>
        <dbReference type="EMBL" id="CAX73051.1"/>
    </source>
</evidence>
<name>C1LEC3_SCHJA</name>
<dbReference type="GO" id="GO:0072487">
    <property type="term" value="C:MSL complex"/>
    <property type="evidence" value="ECO:0007669"/>
    <property type="project" value="TreeGrafter"/>
</dbReference>
<evidence type="ECO:0000256" key="4">
    <source>
        <dbReference type="ARBA" id="ARBA00023163"/>
    </source>
</evidence>
<protein>
    <submittedName>
        <fullName evidence="8">Male-specific lethal 3-like 1</fullName>
    </submittedName>
</protein>
<comment type="subcellular location">
    <subcellularLocation>
        <location evidence="1">Nucleus</location>
    </subcellularLocation>
</comment>
<dbReference type="EMBL" id="FN317320">
    <property type="protein sequence ID" value="CAX73051.1"/>
    <property type="molecule type" value="mRNA"/>
</dbReference>
<dbReference type="GO" id="GO:0005634">
    <property type="term" value="C:nucleus"/>
    <property type="evidence" value="ECO:0007669"/>
    <property type="project" value="UniProtKB-SubCell"/>
</dbReference>
<dbReference type="SUPFAM" id="SSF54160">
    <property type="entry name" value="Chromo domain-like"/>
    <property type="match status" value="1"/>
</dbReference>
<dbReference type="PROSITE" id="PS51640">
    <property type="entry name" value="MRG"/>
    <property type="match status" value="1"/>
</dbReference>
<evidence type="ECO:0000256" key="3">
    <source>
        <dbReference type="ARBA" id="ARBA00023015"/>
    </source>
</evidence>
<dbReference type="GO" id="GO:0006355">
    <property type="term" value="P:regulation of DNA-templated transcription"/>
    <property type="evidence" value="ECO:0007669"/>
    <property type="project" value="InterPro"/>
</dbReference>
<evidence type="ECO:0000256" key="2">
    <source>
        <dbReference type="ARBA" id="ARBA00022853"/>
    </source>
</evidence>
<dbReference type="InterPro" id="IPR016197">
    <property type="entry name" value="Chromo-like_dom_sf"/>
</dbReference>
<dbReference type="PANTHER" id="PTHR10880">
    <property type="entry name" value="MORTALITY FACTOR 4-LIKE PROTEIN"/>
    <property type="match status" value="1"/>
</dbReference>
<proteinExistence type="evidence at transcript level"/>
<evidence type="ECO:0000256" key="1">
    <source>
        <dbReference type="ARBA" id="ARBA00004123"/>
    </source>
</evidence>
<dbReference type="Pfam" id="PF22732">
    <property type="entry name" value="MSL3_chromo-like"/>
    <property type="match status" value="1"/>
</dbReference>
<sequence length="497" mass="57351">MHNRPHRYDIGQKLLCFEPDSSKAKLIYFAKILKHVSRKDTDIPHYSVHFHGWKCKWDREVPEDLLLENNEFNRILKRKIDEVARNVRARYQRKQRIDMILEGAALSGDDVNWDTIPGVWKASKSRRSYDSLASSNSNKEKTFINSTSFGDNTSVLDSVLTSILDQEETTQLQFEQLQIHKPYLVSLDLPQNLRNILKCHTDASDVGLDVSKTFHYWCSVLQVLQKYVDGFPYSGLNINSLLGYCSSSNGIISDRVSRVMNPLFSQTDRNRLICAEVCSSLRILFDFTLRHYLLLPNERLYFLNDFNGQLFEDGRAFCVNFPHEPSDIHSVYRFSSPRYELLSNSEVVKNPQLPCLNYPPYYLLRLLTILPTLLDGMQLTLCRRAIIHRHLYLFIHYLDRTSKFWFGKCSLLPKDIHSVPTKLEQSSINTTVSESSSDTEPLTIVCHNKSLRRTTRNAPKCQSLNIKSELSSELSSSAMKSLHDSDIAYSSIKFSIN</sequence>
<keyword evidence="3" id="KW-0805">Transcription regulation</keyword>
<dbReference type="InterPro" id="IPR008676">
    <property type="entry name" value="MRG"/>
</dbReference>
<dbReference type="GO" id="GO:0035267">
    <property type="term" value="C:NuA4 histone acetyltransferase complex"/>
    <property type="evidence" value="ECO:0007669"/>
    <property type="project" value="TreeGrafter"/>
</dbReference>
<reference evidence="8" key="2">
    <citation type="submission" date="2009-03" db="EMBL/GenBank/DDBJ databases">
        <authorList>
            <person name="Gang L."/>
        </authorList>
    </citation>
    <scope>NUCLEOTIDE SEQUENCE</scope>
    <source>
        <strain evidence="8">Anhui</strain>
    </source>
</reference>
<keyword evidence="4" id="KW-0804">Transcription</keyword>
<feature type="domain" description="MRG" evidence="6">
    <location>
        <begin position="184"/>
        <end position="407"/>
    </location>
</feature>
<dbReference type="Gene3D" id="2.30.30.140">
    <property type="match status" value="1"/>
</dbReference>
<dbReference type="Gene3D" id="1.10.274.30">
    <property type="entry name" value="MRG domain"/>
    <property type="match status" value="1"/>
</dbReference>
<evidence type="ECO:0000256" key="5">
    <source>
        <dbReference type="ARBA" id="ARBA00023242"/>
    </source>
</evidence>
<evidence type="ECO:0000259" key="7">
    <source>
        <dbReference type="Pfam" id="PF22732"/>
    </source>
</evidence>
<reference evidence="8" key="1">
    <citation type="journal article" date="2009" name="Nature">
        <title>The Schistosoma japonicum genome reveals features of host-parasite interplay.</title>
        <authorList>
            <person name="Liu F."/>
            <person name="Zhou Y."/>
            <person name="Wang Z.Q."/>
            <person name="Lu G."/>
            <person name="Zheng H."/>
            <person name="Brindley P.J."/>
            <person name="McManus D.P."/>
            <person name="Blair D."/>
            <person name="Zhang Q.H."/>
            <person name="Zhong Y."/>
            <person name="Wang S."/>
            <person name="Han Z.G."/>
            <person name="Chen Z."/>
        </authorList>
    </citation>
    <scope>NUCLEOTIDE SEQUENCE</scope>
    <source>
        <strain evidence="8">Anhui</strain>
    </source>
</reference>
<dbReference type="PANTHER" id="PTHR10880:SF15">
    <property type="entry name" value="MSL COMPLEX SUBUNIT 3"/>
    <property type="match status" value="1"/>
</dbReference>
<accession>C1LEC3</accession>
<evidence type="ECO:0000259" key="6">
    <source>
        <dbReference type="Pfam" id="PF05712"/>
    </source>
</evidence>
<keyword evidence="2" id="KW-0156">Chromatin regulator</keyword>
<organism evidence="8">
    <name type="scientific">Schistosoma japonicum</name>
    <name type="common">Blood fluke</name>
    <dbReference type="NCBI Taxonomy" id="6182"/>
    <lineage>
        <taxon>Eukaryota</taxon>
        <taxon>Metazoa</taxon>
        <taxon>Spiralia</taxon>
        <taxon>Lophotrochozoa</taxon>
        <taxon>Platyhelminthes</taxon>
        <taxon>Trematoda</taxon>
        <taxon>Digenea</taxon>
        <taxon>Strigeidida</taxon>
        <taxon>Schistosomatoidea</taxon>
        <taxon>Schistosomatidae</taxon>
        <taxon>Schistosoma</taxon>
    </lineage>
</organism>
<dbReference type="AlphaFoldDB" id="C1LEC3"/>
<keyword evidence="5" id="KW-0539">Nucleus</keyword>
<dbReference type="Pfam" id="PF05712">
    <property type="entry name" value="MRG"/>
    <property type="match status" value="1"/>
</dbReference>
<feature type="domain" description="MSL3 chromodomain-like" evidence="7">
    <location>
        <begin position="8"/>
        <end position="82"/>
    </location>
</feature>